<dbReference type="RefSeq" id="WP_087196055.1">
    <property type="nucleotide sequence ID" value="NZ_PPEL01000069.1"/>
</dbReference>
<dbReference type="EMBL" id="DYZL01000042">
    <property type="protein sequence ID" value="HJH42655.1"/>
    <property type="molecule type" value="Genomic_DNA"/>
</dbReference>
<reference evidence="2" key="2">
    <citation type="journal article" date="2021" name="PeerJ">
        <title>Extensive microbial diversity within the chicken gut microbiome revealed by metagenomics and culture.</title>
        <authorList>
            <person name="Gilroy R."/>
            <person name="Ravi A."/>
            <person name="Getino M."/>
            <person name="Pursley I."/>
            <person name="Horton D.L."/>
            <person name="Alikhan N.F."/>
            <person name="Baker D."/>
            <person name="Gharbi K."/>
            <person name="Hall N."/>
            <person name="Watson M."/>
            <person name="Adriaenssens E.M."/>
            <person name="Foster-Nyarko E."/>
            <person name="Jarju S."/>
            <person name="Secka A."/>
            <person name="Antonio M."/>
            <person name="Oren A."/>
            <person name="Chaudhuri R.R."/>
            <person name="La Ragione R."/>
            <person name="Hildebrand F."/>
            <person name="Pallen M.J."/>
        </authorList>
    </citation>
    <scope>NUCLEOTIDE SEQUENCE</scope>
    <source>
        <strain evidence="2">USAMLcec12-2067</strain>
    </source>
</reference>
<evidence type="ECO:0000313" key="4">
    <source>
        <dbReference type="Proteomes" id="UP000236488"/>
    </source>
</evidence>
<dbReference type="InterPro" id="IPR018768">
    <property type="entry name" value="DUF2344"/>
</dbReference>
<evidence type="ECO:0000313" key="2">
    <source>
        <dbReference type="EMBL" id="HJH42655.1"/>
    </source>
</evidence>
<evidence type="ECO:0000259" key="1">
    <source>
        <dbReference type="Pfam" id="PF10105"/>
    </source>
</evidence>
<dbReference type="NCBIfam" id="TIGR03936">
    <property type="entry name" value="sam_1_link_chp"/>
    <property type="match status" value="1"/>
</dbReference>
<organism evidence="3 4">
    <name type="scientific">Rubneribacter badeniensis</name>
    <dbReference type="NCBI Taxonomy" id="2070688"/>
    <lineage>
        <taxon>Bacteria</taxon>
        <taxon>Bacillati</taxon>
        <taxon>Actinomycetota</taxon>
        <taxon>Coriobacteriia</taxon>
        <taxon>Eggerthellales</taxon>
        <taxon>Eggerthellaceae</taxon>
        <taxon>Rubneribacter</taxon>
    </lineage>
</organism>
<keyword evidence="4" id="KW-1185">Reference proteome</keyword>
<reference evidence="2" key="3">
    <citation type="submission" date="2021-09" db="EMBL/GenBank/DDBJ databases">
        <authorList>
            <person name="Gilroy R."/>
        </authorList>
    </citation>
    <scope>NUCLEOTIDE SEQUENCE</scope>
    <source>
        <strain evidence="2">USAMLcec12-2067</strain>
    </source>
</reference>
<dbReference type="Pfam" id="PF10105">
    <property type="entry name" value="DUF2344"/>
    <property type="match status" value="1"/>
</dbReference>
<reference evidence="3 4" key="1">
    <citation type="journal article" date="2018" name="Int. J. Syst. Evol. Microbiol.">
        <title>Rubneribacter badeniensis gen. nov., sp. nov. and Enteroscipio rubneri gen. nov., sp. nov., new members of the Eggerthellaceae isolated from human faeces.</title>
        <authorList>
            <person name="Danylec N."/>
            <person name="Gobl A."/>
            <person name="Stoll D.A."/>
            <person name="Hetzer B."/>
            <person name="Kulling S.E."/>
            <person name="Huch M."/>
        </authorList>
    </citation>
    <scope>NUCLEOTIDE SEQUENCE [LARGE SCALE GENOMIC DNA]</scope>
    <source>
        <strain evidence="3 4">ResAG-85</strain>
    </source>
</reference>
<comment type="caution">
    <text evidence="3">The sequence shown here is derived from an EMBL/GenBank/DDBJ whole genome shotgun (WGS) entry which is preliminary data.</text>
</comment>
<protein>
    <submittedName>
        <fullName evidence="3">Radical SAM protein</fullName>
    </submittedName>
    <submittedName>
        <fullName evidence="2">TIGR03936 family radical SAM-associated protein</fullName>
    </submittedName>
</protein>
<feature type="domain" description="DUF2344" evidence="1">
    <location>
        <begin position="8"/>
        <end position="148"/>
    </location>
</feature>
<name>A0A2K2U346_9ACTN</name>
<proteinExistence type="predicted"/>
<sequence>MPDPNLFRLRATYCKQGRLALLSHLEVARALERAVRRAGLPFAVSQGFSPHMKIAFGAALPVGVGGTCELFDLQMTRYVPPDEVLEALQGASVPDLMVKACSYIGPHDAAASAAYPVGTYRALLSRAVGALSVPATVTVVRKKKERTLSVAEFLVGEPELSGAVLTFSLESKPTGSLRPDVLLRACLDEAGDEPLLSFVENAEPSSVAADASDAGRVRALSVTRIAQRAAR</sequence>
<dbReference type="AlphaFoldDB" id="A0A2K2U346"/>
<dbReference type="EMBL" id="PPEL01000069">
    <property type="protein sequence ID" value="PNV64766.1"/>
    <property type="molecule type" value="Genomic_DNA"/>
</dbReference>
<accession>A0A2K2U346</accession>
<evidence type="ECO:0000313" key="3">
    <source>
        <dbReference type="EMBL" id="PNV64766.1"/>
    </source>
</evidence>
<gene>
    <name evidence="3" type="ORF">C2L80_10255</name>
    <name evidence="2" type="ORF">K8V16_02565</name>
</gene>
<dbReference type="Proteomes" id="UP000789325">
    <property type="component" value="Unassembled WGS sequence"/>
</dbReference>
<dbReference type="Proteomes" id="UP000236488">
    <property type="component" value="Unassembled WGS sequence"/>
</dbReference>